<proteinExistence type="predicted"/>
<evidence type="ECO:0000313" key="2">
    <source>
        <dbReference type="EMBL" id="TCT08447.1"/>
    </source>
</evidence>
<evidence type="ECO:0000259" key="1">
    <source>
        <dbReference type="PROSITE" id="PS50921"/>
    </source>
</evidence>
<dbReference type="OrthoDB" id="7366028at2"/>
<dbReference type="Proteomes" id="UP000295678">
    <property type="component" value="Unassembled WGS sequence"/>
</dbReference>
<accession>A0A4R3M9N4</accession>
<dbReference type="Gene3D" id="3.40.50.2300">
    <property type="match status" value="1"/>
</dbReference>
<dbReference type="SUPFAM" id="SSF52172">
    <property type="entry name" value="CheY-like"/>
    <property type="match status" value="1"/>
</dbReference>
<dbReference type="InterPro" id="IPR008327">
    <property type="entry name" value="Sig_transdc_resp-reg_antiterm"/>
</dbReference>
<name>A0A4R3M9N4_9HYPH</name>
<dbReference type="Gene3D" id="1.10.10.10">
    <property type="entry name" value="Winged helix-like DNA-binding domain superfamily/Winged helix DNA-binding domain"/>
    <property type="match status" value="1"/>
</dbReference>
<sequence>MRHDSSLQPRLSAFVACERDATGEALLRELQSRRGIVTHVWPPPDRFPYDVDVIVTDMIDGLGERLPWMPGESTATLMVLLPERGGFDRKQLLDCSPDAVLFRPFGAAEFATTLAVARSQHGYIRRLRTRIARLDENVKGIRDIERAKIILMTQRGMDEDGAYSFIRNQAMERRVTIVTLARAIVDSHELLK</sequence>
<dbReference type="RefSeq" id="WP_132807369.1">
    <property type="nucleotide sequence ID" value="NZ_SMAK01000009.1"/>
</dbReference>
<dbReference type="Pfam" id="PF21332">
    <property type="entry name" value="AmiR_N"/>
    <property type="match status" value="1"/>
</dbReference>
<dbReference type="InterPro" id="IPR036388">
    <property type="entry name" value="WH-like_DNA-bd_sf"/>
</dbReference>
<keyword evidence="3" id="KW-1185">Reference proteome</keyword>
<dbReference type="GO" id="GO:0003723">
    <property type="term" value="F:RNA binding"/>
    <property type="evidence" value="ECO:0007669"/>
    <property type="project" value="InterPro"/>
</dbReference>
<feature type="domain" description="ANTAR" evidence="1">
    <location>
        <begin position="124"/>
        <end position="185"/>
    </location>
</feature>
<protein>
    <submittedName>
        <fullName evidence="2">AmiR/NasT family two-component response regulator</fullName>
    </submittedName>
</protein>
<organism evidence="2 3">
    <name type="scientific">Tepidamorphus gemmatus</name>
    <dbReference type="NCBI Taxonomy" id="747076"/>
    <lineage>
        <taxon>Bacteria</taxon>
        <taxon>Pseudomonadati</taxon>
        <taxon>Pseudomonadota</taxon>
        <taxon>Alphaproteobacteria</taxon>
        <taxon>Hyphomicrobiales</taxon>
        <taxon>Tepidamorphaceae</taxon>
        <taxon>Tepidamorphus</taxon>
    </lineage>
</organism>
<dbReference type="AlphaFoldDB" id="A0A4R3M9N4"/>
<evidence type="ECO:0000313" key="3">
    <source>
        <dbReference type="Proteomes" id="UP000295678"/>
    </source>
</evidence>
<dbReference type="Pfam" id="PF03861">
    <property type="entry name" value="ANTAR"/>
    <property type="match status" value="1"/>
</dbReference>
<dbReference type="InterPro" id="IPR005561">
    <property type="entry name" value="ANTAR"/>
</dbReference>
<dbReference type="SMART" id="SM01012">
    <property type="entry name" value="ANTAR"/>
    <property type="match status" value="1"/>
</dbReference>
<dbReference type="PIRSF" id="PIRSF036382">
    <property type="entry name" value="RR_antiterm"/>
    <property type="match status" value="1"/>
</dbReference>
<dbReference type="InterPro" id="IPR049021">
    <property type="entry name" value="AmiR_N"/>
</dbReference>
<dbReference type="PROSITE" id="PS50921">
    <property type="entry name" value="ANTAR"/>
    <property type="match status" value="1"/>
</dbReference>
<dbReference type="EMBL" id="SMAK01000009">
    <property type="protein sequence ID" value="TCT08447.1"/>
    <property type="molecule type" value="Genomic_DNA"/>
</dbReference>
<dbReference type="InterPro" id="IPR011006">
    <property type="entry name" value="CheY-like_superfamily"/>
</dbReference>
<comment type="caution">
    <text evidence="2">The sequence shown here is derived from an EMBL/GenBank/DDBJ whole genome shotgun (WGS) entry which is preliminary data.</text>
</comment>
<reference evidence="2 3" key="1">
    <citation type="submission" date="2019-03" db="EMBL/GenBank/DDBJ databases">
        <title>Genomic Encyclopedia of Type Strains, Phase IV (KMG-IV): sequencing the most valuable type-strain genomes for metagenomic binning, comparative biology and taxonomic classification.</title>
        <authorList>
            <person name="Goeker M."/>
        </authorList>
    </citation>
    <scope>NUCLEOTIDE SEQUENCE [LARGE SCALE GENOMIC DNA]</scope>
    <source>
        <strain evidence="2 3">DSM 19345</strain>
    </source>
</reference>
<gene>
    <name evidence="2" type="ORF">EDC22_109123</name>
</gene>